<dbReference type="OrthoDB" id="9803322at2"/>
<dbReference type="InterPro" id="IPR005841">
    <property type="entry name" value="Alpha-D-phosphohexomutase_SF"/>
</dbReference>
<keyword evidence="4 7" id="KW-0479">Metal-binding</keyword>
<dbReference type="PANTHER" id="PTHR43771">
    <property type="entry name" value="PHOSPHOMANNOMUTASE"/>
    <property type="match status" value="1"/>
</dbReference>
<dbReference type="PANTHER" id="PTHR43771:SF1">
    <property type="entry name" value="PHOSPHOMANNOMUTASE"/>
    <property type="match status" value="1"/>
</dbReference>
<dbReference type="SUPFAM" id="SSF55957">
    <property type="entry name" value="Phosphoglucomutase, C-terminal domain"/>
    <property type="match status" value="1"/>
</dbReference>
<dbReference type="InterPro" id="IPR005845">
    <property type="entry name" value="A-D-PHexomutase_a/b/a-II"/>
</dbReference>
<evidence type="ECO:0000256" key="4">
    <source>
        <dbReference type="ARBA" id="ARBA00022723"/>
    </source>
</evidence>
<evidence type="ECO:0000313" key="12">
    <source>
        <dbReference type="Proteomes" id="UP000256269"/>
    </source>
</evidence>
<dbReference type="PRINTS" id="PR00509">
    <property type="entry name" value="PGMPMM"/>
</dbReference>
<dbReference type="InterPro" id="IPR016055">
    <property type="entry name" value="A-D-PHexomutase_a/b/a-I/II/III"/>
</dbReference>
<dbReference type="EMBL" id="QUNO01000037">
    <property type="protein sequence ID" value="REH18142.1"/>
    <property type="molecule type" value="Genomic_DNA"/>
</dbReference>
<dbReference type="RefSeq" id="WP_116182199.1">
    <property type="nucleotide sequence ID" value="NZ_CP144375.1"/>
</dbReference>
<dbReference type="GO" id="GO:0005975">
    <property type="term" value="P:carbohydrate metabolic process"/>
    <property type="evidence" value="ECO:0007669"/>
    <property type="project" value="InterPro"/>
</dbReference>
<evidence type="ECO:0000259" key="9">
    <source>
        <dbReference type="Pfam" id="PF02879"/>
    </source>
</evidence>
<dbReference type="Pfam" id="PF02880">
    <property type="entry name" value="PGM_PMM_III"/>
    <property type="match status" value="1"/>
</dbReference>
<gene>
    <name evidence="11" type="ORF">BCF44_13729</name>
</gene>
<evidence type="ECO:0000256" key="2">
    <source>
        <dbReference type="ARBA" id="ARBA00010231"/>
    </source>
</evidence>
<keyword evidence="12" id="KW-1185">Reference proteome</keyword>
<comment type="cofactor">
    <cofactor evidence="1">
        <name>Mg(2+)</name>
        <dbReference type="ChEBI" id="CHEBI:18420"/>
    </cofactor>
</comment>
<feature type="domain" description="Alpha-D-phosphohexomutase alpha/beta/alpha" evidence="9">
    <location>
        <begin position="153"/>
        <end position="249"/>
    </location>
</feature>
<dbReference type="Gene3D" id="3.40.120.10">
    <property type="entry name" value="Alpha-D-Glucose-1,6-Bisphosphate, subunit A, domain 3"/>
    <property type="match status" value="3"/>
</dbReference>
<accession>A0A3E0G5R0</accession>
<proteinExistence type="inferred from homology"/>
<dbReference type="InterPro" id="IPR036900">
    <property type="entry name" value="A-D-PHexomutase_C_sf"/>
</dbReference>
<reference evidence="11 12" key="1">
    <citation type="submission" date="2018-08" db="EMBL/GenBank/DDBJ databases">
        <title>Genomic Encyclopedia of Archaeal and Bacterial Type Strains, Phase II (KMG-II): from individual species to whole genera.</title>
        <authorList>
            <person name="Goeker M."/>
        </authorList>
    </citation>
    <scope>NUCLEOTIDE SEQUENCE [LARGE SCALE GENOMIC DNA]</scope>
    <source>
        <strain evidence="11 12">DSM 45791</strain>
    </source>
</reference>
<evidence type="ECO:0000256" key="3">
    <source>
        <dbReference type="ARBA" id="ARBA00022553"/>
    </source>
</evidence>
<dbReference type="InterPro" id="IPR005844">
    <property type="entry name" value="A-D-PHexomutase_a/b/a-I"/>
</dbReference>
<dbReference type="InterPro" id="IPR005846">
    <property type="entry name" value="A-D-PHexomutase_a/b/a-III"/>
</dbReference>
<name>A0A3E0G5R0_9PSEU</name>
<organism evidence="11 12">
    <name type="scientific">Kutzneria buriramensis</name>
    <dbReference type="NCBI Taxonomy" id="1045776"/>
    <lineage>
        <taxon>Bacteria</taxon>
        <taxon>Bacillati</taxon>
        <taxon>Actinomycetota</taxon>
        <taxon>Actinomycetes</taxon>
        <taxon>Pseudonocardiales</taxon>
        <taxon>Pseudonocardiaceae</taxon>
        <taxon>Kutzneria</taxon>
    </lineage>
</organism>
<protein>
    <submittedName>
        <fullName evidence="11">Phosphomannomutase</fullName>
    </submittedName>
</protein>
<keyword evidence="3" id="KW-0597">Phosphoprotein</keyword>
<dbReference type="Pfam" id="PF02879">
    <property type="entry name" value="PGM_PMM_II"/>
    <property type="match status" value="1"/>
</dbReference>
<dbReference type="GO" id="GO:0016868">
    <property type="term" value="F:intramolecular phosphotransferase activity"/>
    <property type="evidence" value="ECO:0007669"/>
    <property type="project" value="InterPro"/>
</dbReference>
<keyword evidence="6" id="KW-0413">Isomerase</keyword>
<dbReference type="SUPFAM" id="SSF53738">
    <property type="entry name" value="Phosphoglucomutase, first 3 domains"/>
    <property type="match status" value="3"/>
</dbReference>
<evidence type="ECO:0000259" key="8">
    <source>
        <dbReference type="Pfam" id="PF02878"/>
    </source>
</evidence>
<evidence type="ECO:0000259" key="10">
    <source>
        <dbReference type="Pfam" id="PF02880"/>
    </source>
</evidence>
<comment type="caution">
    <text evidence="11">The sequence shown here is derived from an EMBL/GenBank/DDBJ whole genome shotgun (WGS) entry which is preliminary data.</text>
</comment>
<dbReference type="AlphaFoldDB" id="A0A3E0G5R0"/>
<evidence type="ECO:0000256" key="5">
    <source>
        <dbReference type="ARBA" id="ARBA00022842"/>
    </source>
</evidence>
<evidence type="ECO:0000256" key="7">
    <source>
        <dbReference type="RuleBase" id="RU004326"/>
    </source>
</evidence>
<evidence type="ECO:0000313" key="11">
    <source>
        <dbReference type="EMBL" id="REH18142.1"/>
    </source>
</evidence>
<dbReference type="PROSITE" id="PS00710">
    <property type="entry name" value="PGM_PMM"/>
    <property type="match status" value="1"/>
</dbReference>
<keyword evidence="5 7" id="KW-0460">Magnesium</keyword>
<comment type="similarity">
    <text evidence="2 7">Belongs to the phosphohexose mutase family.</text>
</comment>
<dbReference type="GO" id="GO:0000287">
    <property type="term" value="F:magnesium ion binding"/>
    <property type="evidence" value="ECO:0007669"/>
    <property type="project" value="InterPro"/>
</dbReference>
<feature type="domain" description="Alpha-D-phosphohexomutase alpha/beta/alpha" evidence="10">
    <location>
        <begin position="256"/>
        <end position="362"/>
    </location>
</feature>
<dbReference type="InterPro" id="IPR016066">
    <property type="entry name" value="A-D-PHexomutase_CS"/>
</dbReference>
<dbReference type="Pfam" id="PF02878">
    <property type="entry name" value="PGM_PMM_I"/>
    <property type="match status" value="1"/>
</dbReference>
<dbReference type="Gene3D" id="3.30.310.50">
    <property type="entry name" value="Alpha-D-phosphohexomutase, C-terminal domain"/>
    <property type="match status" value="1"/>
</dbReference>
<evidence type="ECO:0000256" key="1">
    <source>
        <dbReference type="ARBA" id="ARBA00001946"/>
    </source>
</evidence>
<sequence length="458" mass="47536">MRLRSSADGWRGIIGQGFTPVSAGELAGRIVAVSGGKQVLVGYDGRRYGAAAGEVVARSAAAAGAAEVRLVPHLPTPTATAAVRLGHADLAVLVTASHNPASWNGVKIKLSPGCPPVADLERAIDAAPVWSGALDGIAVDAMDADELVSAHVADVLGKLPSIPRRPLRVVLDGLGGIASGTVVRLCGRLNWAVDRIGSWPDPDFGGLTPDPALPASRRRACERVLATGADLGVVLDGDGDRVFLIDGRGRTVQPAELLGLLLEHRHRRTGRAGTGVAVTVATGTAVRRVASWLGMPVIELGVGFKHLSPMLASGRVDAAGGGVGDLCFVEHGLDRDPLAALALVAELLQDTGLGLAELVDDLRHRVGGLHPFESRVDGGSDPGPLQRIGLESLRDNGLVESVEEITDIDGIKFWLPGGQWLLLRPSSTEGGVRVYGELAVPVVADAVVAAVETRLQRQ</sequence>
<feature type="domain" description="Alpha-D-phosphohexomutase alpha/beta/alpha" evidence="8">
    <location>
        <begin position="7"/>
        <end position="125"/>
    </location>
</feature>
<evidence type="ECO:0000256" key="6">
    <source>
        <dbReference type="ARBA" id="ARBA00023235"/>
    </source>
</evidence>
<dbReference type="Proteomes" id="UP000256269">
    <property type="component" value="Unassembled WGS sequence"/>
</dbReference>